<reference evidence="1" key="1">
    <citation type="submission" date="2022-05" db="EMBL/GenBank/DDBJ databases">
        <title>Schlegelella sp. nov., isolated from mangrove soil.</title>
        <authorList>
            <person name="Liu Y."/>
            <person name="Ge X."/>
            <person name="Liu W."/>
        </authorList>
    </citation>
    <scope>NUCLEOTIDE SEQUENCE</scope>
    <source>
        <strain evidence="1">S2-27</strain>
    </source>
</reference>
<dbReference type="Proteomes" id="UP001165541">
    <property type="component" value="Unassembled WGS sequence"/>
</dbReference>
<comment type="caution">
    <text evidence="1">The sequence shown here is derived from an EMBL/GenBank/DDBJ whole genome shotgun (WGS) entry which is preliminary data.</text>
</comment>
<keyword evidence="2" id="KW-1185">Reference proteome</keyword>
<gene>
    <name evidence="1" type="ORF">M8A51_11770</name>
</gene>
<dbReference type="RefSeq" id="WP_251778627.1">
    <property type="nucleotide sequence ID" value="NZ_JAMKFE010000006.1"/>
</dbReference>
<accession>A0ABT0YPF3</accession>
<sequence length="132" mass="12876">MTLQEAWPGLAVAAGSGPQRQPAGIRSFTLAALAGAMAPAHGEPLLVAAGALSVLADAHAPVASTGALFAAGRLDDTTLVWCVLLAWSSNAASRTITAAVAGGPRYAGLIGASLLASTGLAWGLAALAGHLP</sequence>
<evidence type="ECO:0000313" key="1">
    <source>
        <dbReference type="EMBL" id="MCM5680209.1"/>
    </source>
</evidence>
<evidence type="ECO:0000313" key="2">
    <source>
        <dbReference type="Proteomes" id="UP001165541"/>
    </source>
</evidence>
<proteinExistence type="predicted"/>
<dbReference type="EMBL" id="JAMKFE010000006">
    <property type="protein sequence ID" value="MCM5680209.1"/>
    <property type="molecule type" value="Genomic_DNA"/>
</dbReference>
<organism evidence="1 2">
    <name type="scientific">Caldimonas mangrovi</name>
    <dbReference type="NCBI Taxonomy" id="2944811"/>
    <lineage>
        <taxon>Bacteria</taxon>
        <taxon>Pseudomonadati</taxon>
        <taxon>Pseudomonadota</taxon>
        <taxon>Betaproteobacteria</taxon>
        <taxon>Burkholderiales</taxon>
        <taxon>Sphaerotilaceae</taxon>
        <taxon>Caldimonas</taxon>
    </lineage>
</organism>
<name>A0ABT0YPF3_9BURK</name>
<protein>
    <recommendedName>
        <fullName evidence="3">DUF4010 domain-containing protein</fullName>
    </recommendedName>
</protein>
<evidence type="ECO:0008006" key="3">
    <source>
        <dbReference type="Google" id="ProtNLM"/>
    </source>
</evidence>